<dbReference type="AlphaFoldDB" id="A0A377W3L6"/>
<evidence type="ECO:0000313" key="1">
    <source>
        <dbReference type="EMBL" id="STT48557.1"/>
    </source>
</evidence>
<sequence length="78" mass="8272">MQAQATDLDTRPRHARVSAAALRLICQNCASRRVAVVKISLSSVIRASLPRCCHTVSNSASRGADALQIAFIAIVADP</sequence>
<protein>
    <submittedName>
        <fullName evidence="1">Uncharacterized protein</fullName>
    </submittedName>
</protein>
<name>A0A377W3L6_KLEPN</name>
<accession>A0A377W3L6</accession>
<proteinExistence type="predicted"/>
<dbReference type="Proteomes" id="UP000255099">
    <property type="component" value="Unassembled WGS sequence"/>
</dbReference>
<gene>
    <name evidence="1" type="ORF">NCTC9637_03503</name>
</gene>
<reference evidence="1 2" key="1">
    <citation type="submission" date="2018-06" db="EMBL/GenBank/DDBJ databases">
        <authorList>
            <consortium name="Pathogen Informatics"/>
            <person name="Doyle S."/>
        </authorList>
    </citation>
    <scope>NUCLEOTIDE SEQUENCE [LARGE SCALE GENOMIC DNA]</scope>
    <source>
        <strain evidence="1 2">NCTC9637</strain>
    </source>
</reference>
<evidence type="ECO:0000313" key="2">
    <source>
        <dbReference type="Proteomes" id="UP000255099"/>
    </source>
</evidence>
<organism evidence="1 2">
    <name type="scientific">Klebsiella pneumoniae</name>
    <dbReference type="NCBI Taxonomy" id="573"/>
    <lineage>
        <taxon>Bacteria</taxon>
        <taxon>Pseudomonadati</taxon>
        <taxon>Pseudomonadota</taxon>
        <taxon>Gammaproteobacteria</taxon>
        <taxon>Enterobacterales</taxon>
        <taxon>Enterobacteriaceae</taxon>
        <taxon>Klebsiella/Raoultella group</taxon>
        <taxon>Klebsiella</taxon>
        <taxon>Klebsiella pneumoniae complex</taxon>
    </lineage>
</organism>
<dbReference type="EMBL" id="UGLB01000003">
    <property type="protein sequence ID" value="STT48557.1"/>
    <property type="molecule type" value="Genomic_DNA"/>
</dbReference>